<dbReference type="AlphaFoldDB" id="A0A223D3G6"/>
<reference evidence="3 4" key="1">
    <citation type="journal article" date="2015" name="Int. J. Syst. Evol. Microbiol.">
        <title>Tumebacillus algifaecis sp. nov., isolated from decomposing algal scum.</title>
        <authorList>
            <person name="Wu Y.F."/>
            <person name="Zhang B."/>
            <person name="Xing P."/>
            <person name="Wu Q.L."/>
            <person name="Liu S.J."/>
        </authorList>
    </citation>
    <scope>NUCLEOTIDE SEQUENCE [LARGE SCALE GENOMIC DNA]</scope>
    <source>
        <strain evidence="3 4">THMBR28</strain>
    </source>
</reference>
<dbReference type="Proteomes" id="UP000214688">
    <property type="component" value="Chromosome"/>
</dbReference>
<feature type="transmembrane region" description="Helical" evidence="1">
    <location>
        <begin position="579"/>
        <end position="598"/>
    </location>
</feature>
<gene>
    <name evidence="3" type="ORF">CIG75_15400</name>
</gene>
<dbReference type="EMBL" id="CP022657">
    <property type="protein sequence ID" value="ASS76188.1"/>
    <property type="molecule type" value="Genomic_DNA"/>
</dbReference>
<keyword evidence="1" id="KW-0812">Transmembrane</keyword>
<feature type="transmembrane region" description="Helical" evidence="1">
    <location>
        <begin position="530"/>
        <end position="548"/>
    </location>
</feature>
<dbReference type="RefSeq" id="WP_094237421.1">
    <property type="nucleotide sequence ID" value="NZ_CP022657.1"/>
</dbReference>
<feature type="signal peptide" evidence="2">
    <location>
        <begin position="1"/>
        <end position="23"/>
    </location>
</feature>
<dbReference type="InterPro" id="IPR017850">
    <property type="entry name" value="Alkaline_phosphatase_core_sf"/>
</dbReference>
<dbReference type="KEGG" id="tab:CIG75_15400"/>
<sequence>MRRSLMLIVFLLFSWALSGTAGATPDKKVVVVIIDGLWQGGITPELAPNLTRLQALGAVGVMNHNSLGAKTEVNAYLTIGAGSKASAPFTRVRAFEIDEAFGEDLQQATGRDLYVRHFGVEPQGALVVPQMPQMKRAAEQANYRLQPGLLGDAVHDLDGRTAVLGNSDQGRNPHRPAALIAMDGTGIVDSGSFRTAQVQDETRPYGVRTDMQALYQEFLKVQKQAELIVLDIGDTSRLHAVKDVITTEQMERAYQAALQDADRLIGDLLPHVGADLMLAVISPLKNQLPDAATLSPVLIAGGDIAPGSLLTSGTTKRAGLIANYDLAPTFVQMLGGDPLEYHFLGQPITAIEMAPGEAMAQLDQIVADMLLPSGVRSLLIKPWLNVWIGVAGVILLGTIFRQTWLHLLTPLAELLLLFPLVWLYVPLFNPATRQDIMLYSVVLALTAWGGMRLIAQPLLRCGLLASLVVLTLLGDMLLGAPLMKESVFSYDPVVGARYYGIGNEYMGLLLGAALLLLNVLLAVRPRHMKLYTLLLFFAIVWLFAAPSFGTNAGGAIAAAVGGVYTFLQLSPVKMTLRRWLWLACGALSGVGLLFALNLGGEQTHIGRAAELLIGGHYGEVLQIAVRKMELNLHLLRVSAWGKLLILFSAILLVWRMRGAKTPFLLHNFKTQIVTAGAAFLVNDSGVVAAAIILLFAVVPLLSIREQNLDILPTEQQAPQEWTTR</sequence>
<organism evidence="3 4">
    <name type="scientific">Tumebacillus algifaecis</name>
    <dbReference type="NCBI Taxonomy" id="1214604"/>
    <lineage>
        <taxon>Bacteria</taxon>
        <taxon>Bacillati</taxon>
        <taxon>Bacillota</taxon>
        <taxon>Bacilli</taxon>
        <taxon>Bacillales</taxon>
        <taxon>Alicyclobacillaceae</taxon>
        <taxon>Tumebacillus</taxon>
    </lineage>
</organism>
<evidence type="ECO:0000313" key="3">
    <source>
        <dbReference type="EMBL" id="ASS76188.1"/>
    </source>
</evidence>
<evidence type="ECO:0008006" key="5">
    <source>
        <dbReference type="Google" id="ProtNLM"/>
    </source>
</evidence>
<evidence type="ECO:0000313" key="4">
    <source>
        <dbReference type="Proteomes" id="UP000214688"/>
    </source>
</evidence>
<dbReference type="SUPFAM" id="SSF53649">
    <property type="entry name" value="Alkaline phosphatase-like"/>
    <property type="match status" value="1"/>
</dbReference>
<feature type="transmembrane region" description="Helical" evidence="1">
    <location>
        <begin position="437"/>
        <end position="455"/>
    </location>
</feature>
<feature type="transmembrane region" description="Helical" evidence="1">
    <location>
        <begin position="382"/>
        <end position="400"/>
    </location>
</feature>
<feature type="transmembrane region" description="Helical" evidence="1">
    <location>
        <begin position="407"/>
        <end position="425"/>
    </location>
</feature>
<feature type="transmembrane region" description="Helical" evidence="1">
    <location>
        <begin position="637"/>
        <end position="654"/>
    </location>
</feature>
<keyword evidence="1" id="KW-1133">Transmembrane helix</keyword>
<feature type="chain" id="PRO_5012194814" description="Metalloenzyme domain-containing protein" evidence="2">
    <location>
        <begin position="24"/>
        <end position="724"/>
    </location>
</feature>
<accession>A0A223D3G6</accession>
<keyword evidence="1" id="KW-0472">Membrane</keyword>
<name>A0A223D3G6_9BACL</name>
<evidence type="ECO:0000256" key="1">
    <source>
        <dbReference type="SAM" id="Phobius"/>
    </source>
</evidence>
<dbReference type="OrthoDB" id="3199331at2"/>
<proteinExistence type="predicted"/>
<feature type="transmembrane region" description="Helical" evidence="1">
    <location>
        <begin position="462"/>
        <end position="483"/>
    </location>
</feature>
<keyword evidence="4" id="KW-1185">Reference proteome</keyword>
<evidence type="ECO:0000256" key="2">
    <source>
        <dbReference type="SAM" id="SignalP"/>
    </source>
</evidence>
<protein>
    <recommendedName>
        <fullName evidence="5">Metalloenzyme domain-containing protein</fullName>
    </recommendedName>
</protein>
<feature type="transmembrane region" description="Helical" evidence="1">
    <location>
        <begin position="675"/>
        <end position="698"/>
    </location>
</feature>
<feature type="transmembrane region" description="Helical" evidence="1">
    <location>
        <begin position="505"/>
        <end position="523"/>
    </location>
</feature>
<keyword evidence="2" id="KW-0732">Signal</keyword>